<dbReference type="Gene3D" id="2.60.410.10">
    <property type="entry name" value="D-Ala-D-Ala carboxypeptidase, C-terminal domain"/>
    <property type="match status" value="1"/>
</dbReference>
<evidence type="ECO:0000256" key="2">
    <source>
        <dbReference type="ARBA" id="ARBA00004752"/>
    </source>
</evidence>
<dbReference type="GO" id="GO:0006508">
    <property type="term" value="P:proteolysis"/>
    <property type="evidence" value="ECO:0007669"/>
    <property type="project" value="UniProtKB-KW"/>
</dbReference>
<evidence type="ECO:0000256" key="3">
    <source>
        <dbReference type="ARBA" id="ARBA00007164"/>
    </source>
</evidence>
<comment type="similarity">
    <text evidence="3 15">Belongs to the peptidase S11 family.</text>
</comment>
<keyword evidence="7 16" id="KW-0732">Signal</keyword>
<feature type="active site" description="Proton acceptor" evidence="13">
    <location>
        <position position="67"/>
    </location>
</feature>
<evidence type="ECO:0000256" key="4">
    <source>
        <dbReference type="ARBA" id="ARBA00012448"/>
    </source>
</evidence>
<evidence type="ECO:0000259" key="17">
    <source>
        <dbReference type="SMART" id="SM00936"/>
    </source>
</evidence>
<keyword evidence="10" id="KW-0573">Peptidoglycan synthesis</keyword>
<dbReference type="SMART" id="SM00936">
    <property type="entry name" value="PBP5_C"/>
    <property type="match status" value="1"/>
</dbReference>
<evidence type="ECO:0000256" key="16">
    <source>
        <dbReference type="SAM" id="SignalP"/>
    </source>
</evidence>
<evidence type="ECO:0000256" key="5">
    <source>
        <dbReference type="ARBA" id="ARBA00022645"/>
    </source>
</evidence>
<evidence type="ECO:0000256" key="15">
    <source>
        <dbReference type="RuleBase" id="RU004016"/>
    </source>
</evidence>
<feature type="active site" evidence="13">
    <location>
        <position position="127"/>
    </location>
</feature>
<dbReference type="PRINTS" id="PR00725">
    <property type="entry name" value="DADACBPTASE1"/>
</dbReference>
<dbReference type="GO" id="GO:0009002">
    <property type="term" value="F:serine-type D-Ala-D-Ala carboxypeptidase activity"/>
    <property type="evidence" value="ECO:0007669"/>
    <property type="project" value="UniProtKB-EC"/>
</dbReference>
<evidence type="ECO:0000256" key="1">
    <source>
        <dbReference type="ARBA" id="ARBA00003217"/>
    </source>
</evidence>
<dbReference type="UniPathway" id="UPA00219"/>
<feature type="chain" id="PRO_5004197072" description="serine-type D-Ala-D-Ala carboxypeptidase" evidence="16">
    <location>
        <begin position="32"/>
        <end position="393"/>
    </location>
</feature>
<gene>
    <name evidence="18" type="ORF">PU1002_01395</name>
</gene>
<dbReference type="SUPFAM" id="SSF69189">
    <property type="entry name" value="Penicillin-binding protein associated domain"/>
    <property type="match status" value="1"/>
</dbReference>
<dbReference type="InterPro" id="IPR001967">
    <property type="entry name" value="Peptidase_S11_N"/>
</dbReference>
<feature type="active site" description="Acyl-ester intermediate" evidence="13">
    <location>
        <position position="64"/>
    </location>
</feature>
<dbReference type="EC" id="3.4.16.4" evidence="4"/>
<evidence type="ECO:0000256" key="9">
    <source>
        <dbReference type="ARBA" id="ARBA00022960"/>
    </source>
</evidence>
<evidence type="ECO:0000256" key="6">
    <source>
        <dbReference type="ARBA" id="ARBA00022670"/>
    </source>
</evidence>
<dbReference type="SUPFAM" id="SSF56601">
    <property type="entry name" value="beta-lactamase/transpeptidase-like"/>
    <property type="match status" value="1"/>
</dbReference>
<dbReference type="InterPro" id="IPR018044">
    <property type="entry name" value="Peptidase_S11"/>
</dbReference>
<evidence type="ECO:0000256" key="10">
    <source>
        <dbReference type="ARBA" id="ARBA00022984"/>
    </source>
</evidence>
<evidence type="ECO:0000313" key="18">
    <source>
        <dbReference type="EMBL" id="EAS84335.1"/>
    </source>
</evidence>
<organism evidence="18 19">
    <name type="scientific">Pelagibacter ubique (strain HTCC1002)</name>
    <dbReference type="NCBI Taxonomy" id="314261"/>
    <lineage>
        <taxon>Bacteria</taxon>
        <taxon>Pseudomonadati</taxon>
        <taxon>Pseudomonadota</taxon>
        <taxon>Alphaproteobacteria</taxon>
        <taxon>Candidatus Pelagibacterales</taxon>
        <taxon>Candidatus Pelagibacteraceae</taxon>
        <taxon>Candidatus Pelagibacter</taxon>
    </lineage>
</organism>
<dbReference type="InterPro" id="IPR015956">
    <property type="entry name" value="Peniciliin-bd_prot_C_sf"/>
</dbReference>
<dbReference type="EMBL" id="AAPV01000002">
    <property type="protein sequence ID" value="EAS84335.1"/>
    <property type="molecule type" value="Genomic_DNA"/>
</dbReference>
<keyword evidence="11" id="KW-0961">Cell wall biogenesis/degradation</keyword>
<evidence type="ECO:0000256" key="8">
    <source>
        <dbReference type="ARBA" id="ARBA00022801"/>
    </source>
</evidence>
<feature type="domain" description="Peptidase S11 D-Ala-D-Ala carboxypeptidase A C-terminal" evidence="17">
    <location>
        <begin position="284"/>
        <end position="374"/>
    </location>
</feature>
<dbReference type="AlphaFoldDB" id="Q1UZ56"/>
<dbReference type="Gene3D" id="3.40.710.10">
    <property type="entry name" value="DD-peptidase/beta-lactamase superfamily"/>
    <property type="match status" value="1"/>
</dbReference>
<dbReference type="HOGENOM" id="CLU_027070_8_1_5"/>
<name>Q1UZ56_PELU1</name>
<dbReference type="InterPro" id="IPR012907">
    <property type="entry name" value="Peptidase_S11_C"/>
</dbReference>
<dbReference type="Pfam" id="PF07943">
    <property type="entry name" value="PBP5_C"/>
    <property type="match status" value="1"/>
</dbReference>
<dbReference type="GO" id="GO:0071555">
    <property type="term" value="P:cell wall organization"/>
    <property type="evidence" value="ECO:0007669"/>
    <property type="project" value="UniProtKB-KW"/>
</dbReference>
<evidence type="ECO:0000313" key="19">
    <source>
        <dbReference type="Proteomes" id="UP000005306"/>
    </source>
</evidence>
<evidence type="ECO:0000256" key="13">
    <source>
        <dbReference type="PIRSR" id="PIRSR618044-1"/>
    </source>
</evidence>
<accession>Q1UZ56</accession>
<keyword evidence="6" id="KW-0645">Protease</keyword>
<keyword evidence="8" id="KW-0378">Hydrolase</keyword>
<comment type="catalytic activity">
    <reaction evidence="12">
        <text>Preferential cleavage: (Ac)2-L-Lys-D-Ala-|-D-Ala. Also transpeptidation of peptidyl-alanyl moieties that are N-acyl substituents of D-alanine.</text>
        <dbReference type="EC" id="3.4.16.4"/>
    </reaction>
</comment>
<dbReference type="InterPro" id="IPR012338">
    <property type="entry name" value="Beta-lactam/transpept-like"/>
</dbReference>
<comment type="pathway">
    <text evidence="2">Cell wall biogenesis; peptidoglycan biosynthesis.</text>
</comment>
<dbReference type="GO" id="GO:0009252">
    <property type="term" value="P:peptidoglycan biosynthetic process"/>
    <property type="evidence" value="ECO:0007669"/>
    <property type="project" value="UniProtKB-UniPathway"/>
</dbReference>
<dbReference type="InterPro" id="IPR037167">
    <property type="entry name" value="Peptidase_S11_C_sf"/>
</dbReference>
<dbReference type="GO" id="GO:0008360">
    <property type="term" value="P:regulation of cell shape"/>
    <property type="evidence" value="ECO:0007669"/>
    <property type="project" value="UniProtKB-KW"/>
</dbReference>
<feature type="binding site" evidence="14">
    <location>
        <position position="234"/>
    </location>
    <ligand>
        <name>substrate</name>
    </ligand>
</feature>
<comment type="function">
    <text evidence="1">Removes C-terminal D-alanyl residues from sugar-peptide cell wall precursors.</text>
</comment>
<keyword evidence="9" id="KW-0133">Cell shape</keyword>
<dbReference type="PANTHER" id="PTHR21581:SF6">
    <property type="entry name" value="TRAFFICKING PROTEIN PARTICLE COMPLEX SUBUNIT 12"/>
    <property type="match status" value="1"/>
</dbReference>
<evidence type="ECO:0000256" key="7">
    <source>
        <dbReference type="ARBA" id="ARBA00022729"/>
    </source>
</evidence>
<dbReference type="Pfam" id="PF00768">
    <property type="entry name" value="Peptidase_S11"/>
    <property type="match status" value="1"/>
</dbReference>
<sequence>MNLKILRLLKMIKLRFITILLTLLLTTNANAAFDVKARTAILQDYLSGEILFEKDADKSIYPASMTKIMTAIIAFDLIRSGDLSLDEKFLVSENAWRLSSAGYSSMFIMVGDEVSVENLLKGIIIASGNDACVALAEGIAGTEDEFAVMMTAKAKEIGMNNTNFANSSGINDTENLSTVRDIMLMSNYLIKEFPEEYKYFAEKEFTWNRTGGDPITQGNRNPLLYKSLGADGIKTGYLAVEKYSLASSVERNGRRLIAVGSGFNTKNDRSRESAKLLTWGLTNFDLVEITKANTPIEDIDVWLGKKDTVKTYIKNDIYKTIPKAKKRLLKVSLNYNGPIQAPIKKDDILGKLKLIFDGELIEEYDLLAYEDVKKLNVFSRLMKSINFLIWGDV</sequence>
<protein>
    <recommendedName>
        <fullName evidence="4">serine-type D-Ala-D-Ala carboxypeptidase</fullName>
        <ecNumber evidence="4">3.4.16.4</ecNumber>
    </recommendedName>
</protein>
<evidence type="ECO:0000256" key="14">
    <source>
        <dbReference type="PIRSR" id="PIRSR618044-2"/>
    </source>
</evidence>
<reference evidence="18 19" key="1">
    <citation type="submission" date="2006-04" db="EMBL/GenBank/DDBJ databases">
        <authorList>
            <person name="Giovannoni S.J."/>
            <person name="Cho J.-C."/>
            <person name="Ferriera S."/>
            <person name="Johnson J."/>
            <person name="Kravitz S."/>
            <person name="Halpern A."/>
            <person name="Remington K."/>
            <person name="Beeson K."/>
            <person name="Tran B."/>
            <person name="Rogers Y.-H."/>
            <person name="Friedman R."/>
            <person name="Venter J.C."/>
        </authorList>
    </citation>
    <scope>NUCLEOTIDE SEQUENCE [LARGE SCALE GENOMIC DNA]</scope>
    <source>
        <strain evidence="18 19">HTCC1002</strain>
    </source>
</reference>
<evidence type="ECO:0000256" key="11">
    <source>
        <dbReference type="ARBA" id="ARBA00023316"/>
    </source>
</evidence>
<evidence type="ECO:0000256" key="12">
    <source>
        <dbReference type="ARBA" id="ARBA00034000"/>
    </source>
</evidence>
<feature type="signal peptide" evidence="16">
    <location>
        <begin position="1"/>
        <end position="31"/>
    </location>
</feature>
<keyword evidence="5 18" id="KW-0121">Carboxypeptidase</keyword>
<comment type="caution">
    <text evidence="18">The sequence shown here is derived from an EMBL/GenBank/DDBJ whole genome shotgun (WGS) entry which is preliminary data.</text>
</comment>
<proteinExistence type="inferred from homology"/>
<dbReference type="PANTHER" id="PTHR21581">
    <property type="entry name" value="D-ALANYL-D-ALANINE CARBOXYPEPTIDASE"/>
    <property type="match status" value="1"/>
</dbReference>
<dbReference type="Proteomes" id="UP000005306">
    <property type="component" value="Unassembled WGS sequence"/>
</dbReference>